<evidence type="ECO:0000256" key="2">
    <source>
        <dbReference type="ARBA" id="ARBA00022692"/>
    </source>
</evidence>
<evidence type="ECO:0000259" key="6">
    <source>
        <dbReference type="Pfam" id="PF12698"/>
    </source>
</evidence>
<dbReference type="Pfam" id="PF12698">
    <property type="entry name" value="ABC2_membrane_3"/>
    <property type="match status" value="1"/>
</dbReference>
<feature type="transmembrane region" description="Helical" evidence="5">
    <location>
        <begin position="360"/>
        <end position="380"/>
    </location>
</feature>
<feature type="transmembrane region" description="Helical" evidence="5">
    <location>
        <begin position="268"/>
        <end position="293"/>
    </location>
</feature>
<accession>A0A1H6HWE8</accession>
<feature type="transmembrane region" description="Helical" evidence="5">
    <location>
        <begin position="21"/>
        <end position="39"/>
    </location>
</feature>
<dbReference type="AlphaFoldDB" id="A0A1H6HWE8"/>
<dbReference type="OrthoDB" id="5486437at2"/>
<evidence type="ECO:0000313" key="7">
    <source>
        <dbReference type="EMBL" id="SEH40243.1"/>
    </source>
</evidence>
<feature type="transmembrane region" description="Helical" evidence="5">
    <location>
        <begin position="305"/>
        <end position="324"/>
    </location>
</feature>
<sequence>MRDIITVAKKELKSFFSDKAILLQMFILPFAIVFGYGMLMSATWSNVADDKAPKKNETVIAYSVNAPDEFKTVLDELGIKPAPDNDVEKYKDQVKNKEADMIMVFPDDFKMDEPGSASLSNIDMFYNSDKKSSMELYSKATVMFTTMQPRIFTFNESTDTDYDLIDKASMLRNLLGGIIPLMVFMAVYMVCMSLAANSIAGDKEKGFLNTLLVTPIKRESLAAGKSISILVVAIIASCSAFIGMAISLPKFADALKIAEKTSYSIPDYSVLLGAVITGSFVCAVILLIISTVAKDTKQATTLSPLLLVLIMIPSLMCSTESFAAHVENLGTTNYVIPVWNSVKLLQDGIKLNYSWTNAGITFGVNIVVALFGIFFIGKLFNREKIVNG</sequence>
<evidence type="ECO:0000313" key="8">
    <source>
        <dbReference type="Proteomes" id="UP000183190"/>
    </source>
</evidence>
<feature type="domain" description="ABC-2 type transporter transmembrane" evidence="6">
    <location>
        <begin position="19"/>
        <end position="373"/>
    </location>
</feature>
<keyword evidence="3 5" id="KW-1133">Transmembrane helix</keyword>
<keyword evidence="4 5" id="KW-0472">Membrane</keyword>
<organism evidence="7 8">
    <name type="scientific">Ruminococcus flavefaciens</name>
    <dbReference type="NCBI Taxonomy" id="1265"/>
    <lineage>
        <taxon>Bacteria</taxon>
        <taxon>Bacillati</taxon>
        <taxon>Bacillota</taxon>
        <taxon>Clostridia</taxon>
        <taxon>Eubacteriales</taxon>
        <taxon>Oscillospiraceae</taxon>
        <taxon>Ruminococcus</taxon>
    </lineage>
</organism>
<evidence type="ECO:0000256" key="4">
    <source>
        <dbReference type="ARBA" id="ARBA00023136"/>
    </source>
</evidence>
<protein>
    <submittedName>
        <fullName evidence="7">ABC-type Na+ efflux pump, permease component</fullName>
    </submittedName>
</protein>
<evidence type="ECO:0000256" key="5">
    <source>
        <dbReference type="SAM" id="Phobius"/>
    </source>
</evidence>
<dbReference type="GO" id="GO:0140359">
    <property type="term" value="F:ABC-type transporter activity"/>
    <property type="evidence" value="ECO:0007669"/>
    <property type="project" value="InterPro"/>
</dbReference>
<dbReference type="GO" id="GO:0016020">
    <property type="term" value="C:membrane"/>
    <property type="evidence" value="ECO:0007669"/>
    <property type="project" value="UniProtKB-SubCell"/>
</dbReference>
<comment type="subcellular location">
    <subcellularLocation>
        <location evidence="1">Membrane</location>
        <topology evidence="1">Multi-pass membrane protein</topology>
    </subcellularLocation>
</comment>
<gene>
    <name evidence="7" type="ORF">SAMN02910265_00396</name>
</gene>
<reference evidence="7 8" key="1">
    <citation type="submission" date="2016-10" db="EMBL/GenBank/DDBJ databases">
        <authorList>
            <person name="de Groot N.N."/>
        </authorList>
    </citation>
    <scope>NUCLEOTIDE SEQUENCE [LARGE SCALE GENOMIC DNA]</scope>
    <source>
        <strain evidence="7 8">YAD2003</strain>
    </source>
</reference>
<keyword evidence="2 5" id="KW-0812">Transmembrane</keyword>
<feature type="transmembrane region" description="Helical" evidence="5">
    <location>
        <begin position="227"/>
        <end position="248"/>
    </location>
</feature>
<proteinExistence type="predicted"/>
<feature type="transmembrane region" description="Helical" evidence="5">
    <location>
        <begin position="174"/>
        <end position="196"/>
    </location>
</feature>
<dbReference type="Proteomes" id="UP000183190">
    <property type="component" value="Unassembled WGS sequence"/>
</dbReference>
<name>A0A1H6HWE8_RUMFL</name>
<dbReference type="PANTHER" id="PTHR43471">
    <property type="entry name" value="ABC TRANSPORTER PERMEASE"/>
    <property type="match status" value="1"/>
</dbReference>
<dbReference type="InterPro" id="IPR013525">
    <property type="entry name" value="ABC2_TM"/>
</dbReference>
<evidence type="ECO:0000256" key="3">
    <source>
        <dbReference type="ARBA" id="ARBA00022989"/>
    </source>
</evidence>
<evidence type="ECO:0000256" key="1">
    <source>
        <dbReference type="ARBA" id="ARBA00004141"/>
    </source>
</evidence>
<dbReference type="RefSeq" id="WP_074714213.1">
    <property type="nucleotide sequence ID" value="NZ_FNWV01000001.1"/>
</dbReference>
<dbReference type="EMBL" id="FNWV01000001">
    <property type="protein sequence ID" value="SEH40243.1"/>
    <property type="molecule type" value="Genomic_DNA"/>
</dbReference>
<dbReference type="PANTHER" id="PTHR43471:SF3">
    <property type="entry name" value="ABC TRANSPORTER PERMEASE PROTEIN NATB"/>
    <property type="match status" value="1"/>
</dbReference>